<dbReference type="Proteomes" id="UP000827976">
    <property type="component" value="Chromosome 2"/>
</dbReference>
<proteinExistence type="predicted"/>
<comment type="caution">
    <text evidence="1">The sequence shown here is derived from an EMBL/GenBank/DDBJ whole genome shotgun (WGS) entry which is preliminary data.</text>
</comment>
<evidence type="ECO:0000313" key="2">
    <source>
        <dbReference type="Proteomes" id="UP000827976"/>
    </source>
</evidence>
<gene>
    <name evidence="1" type="ORF">IHE45_02G024800</name>
</gene>
<protein>
    <submittedName>
        <fullName evidence="1">RNA recognition motif domain-containing protein</fullName>
    </submittedName>
</protein>
<organism evidence="1 2">
    <name type="scientific">Dioscorea alata</name>
    <name type="common">Purple yam</name>
    <dbReference type="NCBI Taxonomy" id="55571"/>
    <lineage>
        <taxon>Eukaryota</taxon>
        <taxon>Viridiplantae</taxon>
        <taxon>Streptophyta</taxon>
        <taxon>Embryophyta</taxon>
        <taxon>Tracheophyta</taxon>
        <taxon>Spermatophyta</taxon>
        <taxon>Magnoliopsida</taxon>
        <taxon>Liliopsida</taxon>
        <taxon>Dioscoreales</taxon>
        <taxon>Dioscoreaceae</taxon>
        <taxon>Dioscorea</taxon>
    </lineage>
</organism>
<name>A0ACB7WPE9_DIOAL</name>
<accession>A0ACB7WPE9</accession>
<keyword evidence="2" id="KW-1185">Reference proteome</keyword>
<dbReference type="EMBL" id="CM037012">
    <property type="protein sequence ID" value="KAH7690133.1"/>
    <property type="molecule type" value="Genomic_DNA"/>
</dbReference>
<sequence length="101" mass="10885">MSSTKLFIKGLSYGTDDQSLGDCFNQFGNVVEVRVITDRDTRRSRGFGFVNFNSEDFANAVLSSIDVQVVQGQNIRVSHANERSSGGSRGGFSGGFGSYSS</sequence>
<evidence type="ECO:0000313" key="1">
    <source>
        <dbReference type="EMBL" id="KAH7690133.1"/>
    </source>
</evidence>
<reference evidence="2" key="1">
    <citation type="journal article" date="2022" name="Nat. Commun.">
        <title>Chromosome evolution and the genetic basis of agronomically important traits in greater yam.</title>
        <authorList>
            <person name="Bredeson J.V."/>
            <person name="Lyons J.B."/>
            <person name="Oniyinde I.O."/>
            <person name="Okereke N.R."/>
            <person name="Kolade O."/>
            <person name="Nnabue I."/>
            <person name="Nwadili C.O."/>
            <person name="Hribova E."/>
            <person name="Parker M."/>
            <person name="Nwogha J."/>
            <person name="Shu S."/>
            <person name="Carlson J."/>
            <person name="Kariba R."/>
            <person name="Muthemba S."/>
            <person name="Knop K."/>
            <person name="Barton G.J."/>
            <person name="Sherwood A.V."/>
            <person name="Lopez-Montes A."/>
            <person name="Asiedu R."/>
            <person name="Jamnadass R."/>
            <person name="Muchugi A."/>
            <person name="Goodstein D."/>
            <person name="Egesi C.N."/>
            <person name="Featherston J."/>
            <person name="Asfaw A."/>
            <person name="Simpson G.G."/>
            <person name="Dolezel J."/>
            <person name="Hendre P.S."/>
            <person name="Van Deynze A."/>
            <person name="Kumar P.L."/>
            <person name="Obidiegwu J.E."/>
            <person name="Bhattacharjee R."/>
            <person name="Rokhsar D.S."/>
        </authorList>
    </citation>
    <scope>NUCLEOTIDE SEQUENCE [LARGE SCALE GENOMIC DNA]</scope>
    <source>
        <strain evidence="2">cv. TDa95/00328</strain>
    </source>
</reference>